<keyword evidence="3" id="KW-1185">Reference proteome</keyword>
<protein>
    <recommendedName>
        <fullName evidence="4">GerMN domain-containing protein</fullName>
    </recommendedName>
</protein>
<evidence type="ECO:0008006" key="4">
    <source>
        <dbReference type="Google" id="ProtNLM"/>
    </source>
</evidence>
<dbReference type="EMBL" id="JBHTJZ010000004">
    <property type="protein sequence ID" value="MFD0958203.1"/>
    <property type="molecule type" value="Genomic_DNA"/>
</dbReference>
<keyword evidence="1" id="KW-1133">Transmembrane helix</keyword>
<evidence type="ECO:0000313" key="2">
    <source>
        <dbReference type="EMBL" id="MFD0958203.1"/>
    </source>
</evidence>
<accession>A0ABW3HL21</accession>
<keyword evidence="1" id="KW-0472">Membrane</keyword>
<proteinExistence type="predicted"/>
<feature type="transmembrane region" description="Helical" evidence="1">
    <location>
        <begin position="12"/>
        <end position="31"/>
    </location>
</feature>
<organism evidence="2 3">
    <name type="scientific">Paenibacillus chungangensis</name>
    <dbReference type="NCBI Taxonomy" id="696535"/>
    <lineage>
        <taxon>Bacteria</taxon>
        <taxon>Bacillati</taxon>
        <taxon>Bacillota</taxon>
        <taxon>Bacilli</taxon>
        <taxon>Bacillales</taxon>
        <taxon>Paenibacillaceae</taxon>
        <taxon>Paenibacillus</taxon>
    </lineage>
</organism>
<gene>
    <name evidence="2" type="ORF">ACFQ2I_02235</name>
</gene>
<reference evidence="3" key="1">
    <citation type="journal article" date="2019" name="Int. J. Syst. Evol. Microbiol.">
        <title>The Global Catalogue of Microorganisms (GCM) 10K type strain sequencing project: providing services to taxonomists for standard genome sequencing and annotation.</title>
        <authorList>
            <consortium name="The Broad Institute Genomics Platform"/>
            <consortium name="The Broad Institute Genome Sequencing Center for Infectious Disease"/>
            <person name="Wu L."/>
            <person name="Ma J."/>
        </authorList>
    </citation>
    <scope>NUCLEOTIDE SEQUENCE [LARGE SCALE GENOMIC DNA]</scope>
    <source>
        <strain evidence="3">CCUG 59129</strain>
    </source>
</reference>
<sequence length="176" mass="20357">MKRSKYARRSDYILLIFIMFIISVYAIPRIFELLIHSSEGDFKTKEGYYANLLHMDRGEWESQGALYPGLEHLLGAALQNQHIVQEIKVSNESRVYVSIKEIDAELRDDHVIGIASTVFERFPDIEFVTIINLSSESGTGKDKERYTVSRSQYESVMIDDTLSSHEQFQQLFISRP</sequence>
<evidence type="ECO:0000256" key="1">
    <source>
        <dbReference type="SAM" id="Phobius"/>
    </source>
</evidence>
<name>A0ABW3HL21_9BACL</name>
<dbReference type="Proteomes" id="UP001596989">
    <property type="component" value="Unassembled WGS sequence"/>
</dbReference>
<evidence type="ECO:0000313" key="3">
    <source>
        <dbReference type="Proteomes" id="UP001596989"/>
    </source>
</evidence>
<comment type="caution">
    <text evidence="2">The sequence shown here is derived from an EMBL/GenBank/DDBJ whole genome shotgun (WGS) entry which is preliminary data.</text>
</comment>
<keyword evidence="1" id="KW-0812">Transmembrane</keyword>
<dbReference type="RefSeq" id="WP_377561857.1">
    <property type="nucleotide sequence ID" value="NZ_JBHTJZ010000004.1"/>
</dbReference>